<feature type="transmembrane region" description="Helical" evidence="6">
    <location>
        <begin position="312"/>
        <end position="337"/>
    </location>
</feature>
<dbReference type="NCBIfam" id="TIGR00881">
    <property type="entry name" value="2A0104"/>
    <property type="match status" value="1"/>
</dbReference>
<sequence length="420" mass="46419">MYIGYAFYYFTRKSFTFAMPAMIAELGFTKSELGILATILSLMYGVSKFTSGILSDRSNPRYIMGIGLILTALFNFLFGLSSSLLFFAIFWGLNGWFQGWGWPPCARLLRHWYATSERGTWWGIWSTAHNVGGALIPLFAVLCIQWFGWRGALFIPAGLCLVVGFIIINRLRDTPQSLGLPSIEQYKEDLPPSLYNAEQEQTLPVKEILFKHVLNNKYIWILSISYFFVYVIRTAVNDWSILYLVETKGLSLLAAGGCVFWFEVGGFFGILTAGWASDKIFHGRRVPMMVIFSAGILFAIASMWFVPAGQIIMLSLSLFLVGYLIFGPQMLTGIAAAEMTHKKAAATSSGFAGLFGYVGAAAAGYPIGKVAQSWGWQGYFIILGVCAIAVLFLLTPLWSISSESGKVVDSKGSLKEAQAK</sequence>
<feature type="transmembrane region" description="Helical" evidence="6">
    <location>
        <begin position="218"/>
        <end position="236"/>
    </location>
</feature>
<proteinExistence type="inferred from homology"/>
<evidence type="ECO:0000256" key="4">
    <source>
        <dbReference type="ARBA" id="ARBA00022989"/>
    </source>
</evidence>
<evidence type="ECO:0000256" key="2">
    <source>
        <dbReference type="ARBA" id="ARBA00009598"/>
    </source>
</evidence>
<organism evidence="8 9">
    <name type="scientific">Simkania negevensis</name>
    <dbReference type="NCBI Taxonomy" id="83561"/>
    <lineage>
        <taxon>Bacteria</taxon>
        <taxon>Pseudomonadati</taxon>
        <taxon>Chlamydiota</taxon>
        <taxon>Chlamydiia</taxon>
        <taxon>Parachlamydiales</taxon>
        <taxon>Simkaniaceae</taxon>
        <taxon>Simkania</taxon>
    </lineage>
</organism>
<dbReference type="PANTHER" id="PTHR43826">
    <property type="entry name" value="GLUCOSE-6-PHOSPHATE EXCHANGER SLC37A4"/>
    <property type="match status" value="1"/>
</dbReference>
<accession>A0ABS3AQT3</accession>
<dbReference type="Proteomes" id="UP000722121">
    <property type="component" value="Unassembled WGS sequence"/>
</dbReference>
<feature type="transmembrane region" description="Helical" evidence="6">
    <location>
        <begin position="66"/>
        <end position="93"/>
    </location>
</feature>
<dbReference type="PROSITE" id="PS50850">
    <property type="entry name" value="MFS"/>
    <property type="match status" value="1"/>
</dbReference>
<evidence type="ECO:0000259" key="7">
    <source>
        <dbReference type="PROSITE" id="PS50850"/>
    </source>
</evidence>
<dbReference type="InterPro" id="IPR011701">
    <property type="entry name" value="MFS"/>
</dbReference>
<keyword evidence="9" id="KW-1185">Reference proteome</keyword>
<evidence type="ECO:0000313" key="9">
    <source>
        <dbReference type="Proteomes" id="UP000722121"/>
    </source>
</evidence>
<comment type="subcellular location">
    <subcellularLocation>
        <location evidence="1">Endomembrane system</location>
        <topology evidence="1">Multi-pass membrane protein</topology>
    </subcellularLocation>
</comment>
<dbReference type="InterPro" id="IPR000849">
    <property type="entry name" value="Sugar_P_transporter"/>
</dbReference>
<feature type="transmembrane region" description="Helical" evidence="6">
    <location>
        <begin position="33"/>
        <end position="54"/>
    </location>
</feature>
<feature type="transmembrane region" description="Helical" evidence="6">
    <location>
        <begin position="349"/>
        <end position="367"/>
    </location>
</feature>
<name>A0ABS3AQT3_9BACT</name>
<evidence type="ECO:0000313" key="8">
    <source>
        <dbReference type="EMBL" id="MBN4067091.1"/>
    </source>
</evidence>
<evidence type="ECO:0000256" key="3">
    <source>
        <dbReference type="ARBA" id="ARBA00022692"/>
    </source>
</evidence>
<feature type="transmembrane region" description="Helical" evidence="6">
    <location>
        <begin position="288"/>
        <end position="306"/>
    </location>
</feature>
<dbReference type="EMBL" id="JAFITR010000063">
    <property type="protein sequence ID" value="MBN4067091.1"/>
    <property type="molecule type" value="Genomic_DNA"/>
</dbReference>
<dbReference type="PIRSF" id="PIRSF002808">
    <property type="entry name" value="Hexose_phosphate_transp"/>
    <property type="match status" value="1"/>
</dbReference>
<dbReference type="SUPFAM" id="SSF103473">
    <property type="entry name" value="MFS general substrate transporter"/>
    <property type="match status" value="1"/>
</dbReference>
<comment type="similarity">
    <text evidence="2">Belongs to the major facilitator superfamily. Organophosphate:Pi antiporter (OPA) (TC 2.A.1.4) family.</text>
</comment>
<dbReference type="InterPro" id="IPR020846">
    <property type="entry name" value="MFS_dom"/>
</dbReference>
<feature type="transmembrane region" description="Helical" evidence="6">
    <location>
        <begin position="379"/>
        <end position="400"/>
    </location>
</feature>
<feature type="domain" description="Major facilitator superfamily (MFS) profile" evidence="7">
    <location>
        <begin position="1"/>
        <end position="402"/>
    </location>
</feature>
<keyword evidence="5 6" id="KW-0472">Membrane</keyword>
<evidence type="ECO:0000256" key="1">
    <source>
        <dbReference type="ARBA" id="ARBA00004127"/>
    </source>
</evidence>
<reference evidence="8 9" key="1">
    <citation type="submission" date="2021-02" db="EMBL/GenBank/DDBJ databases">
        <title>Activity-based single-cell genomes from oceanic crustal fluid captures similar information to metagenomic and metatranscriptomic surveys with orders of magnitude less sampling.</title>
        <authorList>
            <person name="D'Angelo T.S."/>
            <person name="Orcutt B.N."/>
        </authorList>
    </citation>
    <scope>NUCLEOTIDE SEQUENCE [LARGE SCALE GENOMIC DNA]</scope>
    <source>
        <strain evidence="8">AH-315-G07</strain>
    </source>
</reference>
<dbReference type="PANTHER" id="PTHR43826:SF3">
    <property type="entry name" value="GLUCOSE-6-PHOSPHATE EXCHANGER SLC37A4"/>
    <property type="match status" value="1"/>
</dbReference>
<feature type="transmembrane region" description="Helical" evidence="6">
    <location>
        <begin position="147"/>
        <end position="168"/>
    </location>
</feature>
<feature type="transmembrane region" description="Helical" evidence="6">
    <location>
        <begin position="252"/>
        <end position="276"/>
    </location>
</feature>
<dbReference type="Pfam" id="PF07690">
    <property type="entry name" value="MFS_1"/>
    <property type="match status" value="1"/>
</dbReference>
<protein>
    <submittedName>
        <fullName evidence="8">MFS transporter</fullName>
    </submittedName>
</protein>
<dbReference type="InterPro" id="IPR051337">
    <property type="entry name" value="OPA_Antiporter"/>
</dbReference>
<dbReference type="InterPro" id="IPR021159">
    <property type="entry name" value="Sugar-P_transporter_CS"/>
</dbReference>
<evidence type="ECO:0000256" key="6">
    <source>
        <dbReference type="SAM" id="Phobius"/>
    </source>
</evidence>
<dbReference type="InterPro" id="IPR036259">
    <property type="entry name" value="MFS_trans_sf"/>
</dbReference>
<comment type="caution">
    <text evidence="8">The sequence shown here is derived from an EMBL/GenBank/DDBJ whole genome shotgun (WGS) entry which is preliminary data.</text>
</comment>
<keyword evidence="4 6" id="KW-1133">Transmembrane helix</keyword>
<keyword evidence="3 6" id="KW-0812">Transmembrane</keyword>
<gene>
    <name evidence="8" type="ORF">JYU14_03305</name>
</gene>
<dbReference type="Gene3D" id="1.20.1250.20">
    <property type="entry name" value="MFS general substrate transporter like domains"/>
    <property type="match status" value="2"/>
</dbReference>
<dbReference type="PROSITE" id="PS00942">
    <property type="entry name" value="GLPT"/>
    <property type="match status" value="1"/>
</dbReference>
<evidence type="ECO:0000256" key="5">
    <source>
        <dbReference type="ARBA" id="ARBA00023136"/>
    </source>
</evidence>